<feature type="region of interest" description="Disordered" evidence="1">
    <location>
        <begin position="1"/>
        <end position="25"/>
    </location>
</feature>
<dbReference type="EMBL" id="CALNXK010000195">
    <property type="protein sequence ID" value="CAH3174973.1"/>
    <property type="molecule type" value="Genomic_DNA"/>
</dbReference>
<evidence type="ECO:0000256" key="1">
    <source>
        <dbReference type="SAM" id="MobiDB-lite"/>
    </source>
</evidence>
<keyword evidence="3" id="KW-1185">Reference proteome</keyword>
<evidence type="ECO:0000313" key="3">
    <source>
        <dbReference type="Proteomes" id="UP001159405"/>
    </source>
</evidence>
<name>A0ABN8RAX6_9CNID</name>
<evidence type="ECO:0000313" key="2">
    <source>
        <dbReference type="EMBL" id="CAH3174973.1"/>
    </source>
</evidence>
<feature type="non-terminal residue" evidence="2">
    <location>
        <position position="1"/>
    </location>
</feature>
<proteinExistence type="predicted"/>
<accession>A0ABN8RAX6</accession>
<protein>
    <submittedName>
        <fullName evidence="2">Uncharacterized protein</fullName>
    </submittedName>
</protein>
<sequence length="67" mass="7629">YSGNKSRSPGPQNPLKTKQGKRTLSPNLVSHITEKRKSELLFCEIKLDCKNKALNVEQKDWTLKSSE</sequence>
<organism evidence="2 3">
    <name type="scientific">Porites lobata</name>
    <dbReference type="NCBI Taxonomy" id="104759"/>
    <lineage>
        <taxon>Eukaryota</taxon>
        <taxon>Metazoa</taxon>
        <taxon>Cnidaria</taxon>
        <taxon>Anthozoa</taxon>
        <taxon>Hexacorallia</taxon>
        <taxon>Scleractinia</taxon>
        <taxon>Fungiina</taxon>
        <taxon>Poritidae</taxon>
        <taxon>Porites</taxon>
    </lineage>
</organism>
<dbReference type="Proteomes" id="UP001159405">
    <property type="component" value="Unassembled WGS sequence"/>
</dbReference>
<reference evidence="2 3" key="1">
    <citation type="submission" date="2022-05" db="EMBL/GenBank/DDBJ databases">
        <authorList>
            <consortium name="Genoscope - CEA"/>
            <person name="William W."/>
        </authorList>
    </citation>
    <scope>NUCLEOTIDE SEQUENCE [LARGE SCALE GENOMIC DNA]</scope>
</reference>
<comment type="caution">
    <text evidence="2">The sequence shown here is derived from an EMBL/GenBank/DDBJ whole genome shotgun (WGS) entry which is preliminary data.</text>
</comment>
<gene>
    <name evidence="2" type="ORF">PLOB_00015566</name>
</gene>